<keyword evidence="4" id="KW-0460">Magnesium</keyword>
<feature type="binding site" evidence="4">
    <location>
        <begin position="112"/>
        <end position="113"/>
    </location>
    <ligand>
        <name>S-adenosyl-L-methionine</name>
        <dbReference type="ChEBI" id="CHEBI:59789"/>
    </ligand>
</feature>
<evidence type="ECO:0000256" key="1">
    <source>
        <dbReference type="ARBA" id="ARBA00022603"/>
    </source>
</evidence>
<comment type="caution">
    <text evidence="5">The sequence shown here is derived from an EMBL/GenBank/DDBJ whole genome shotgun (WGS) entry which is preliminary data.</text>
</comment>
<feature type="binding site" evidence="4">
    <location>
        <position position="159"/>
    </location>
    <ligand>
        <name>Mg(2+)</name>
        <dbReference type="ChEBI" id="CHEBI:18420"/>
    </ligand>
</feature>
<dbReference type="PROSITE" id="PS51682">
    <property type="entry name" value="SAM_OMT_I"/>
    <property type="match status" value="1"/>
</dbReference>
<comment type="similarity">
    <text evidence="4">Belongs to the class I-like SAM-binding methyltransferase superfamily. Cation-dependent O-methyltransferase family.</text>
</comment>
<feature type="binding site" evidence="4">
    <location>
        <position position="158"/>
    </location>
    <ligand>
        <name>Mg(2+)</name>
        <dbReference type="ChEBI" id="CHEBI:18420"/>
    </ligand>
</feature>
<keyword evidence="3 4" id="KW-0949">S-adenosyl-L-methionine</keyword>
<dbReference type="CDD" id="cd02440">
    <property type="entry name" value="AdoMet_MTases"/>
    <property type="match status" value="1"/>
</dbReference>
<dbReference type="InterPro" id="IPR050362">
    <property type="entry name" value="Cation-dep_OMT"/>
</dbReference>
<feature type="binding site" evidence="4">
    <location>
        <position position="132"/>
    </location>
    <ligand>
        <name>Mg(2+)</name>
        <dbReference type="ChEBI" id="CHEBI:18420"/>
    </ligand>
</feature>
<dbReference type="InterPro" id="IPR002935">
    <property type="entry name" value="SAM_O-MeTrfase"/>
</dbReference>
<dbReference type="HAMAP" id="MF_02217">
    <property type="entry name" value="TrmR_methyltr"/>
    <property type="match status" value="1"/>
</dbReference>
<dbReference type="EC" id="2.1.1.-" evidence="4"/>
<feature type="binding site" evidence="4">
    <location>
        <position position="84"/>
    </location>
    <ligand>
        <name>S-adenosyl-L-methionine</name>
        <dbReference type="ChEBI" id="CHEBI:59789"/>
    </ligand>
</feature>
<dbReference type="Gene3D" id="3.40.50.150">
    <property type="entry name" value="Vaccinia Virus protein VP39"/>
    <property type="match status" value="1"/>
</dbReference>
<feature type="binding site" evidence="4">
    <location>
        <position position="67"/>
    </location>
    <ligand>
        <name>S-adenosyl-L-methionine</name>
        <dbReference type="ChEBI" id="CHEBI:59789"/>
    </ligand>
</feature>
<reference evidence="6" key="1">
    <citation type="journal article" date="2019" name="Int. J. Syst. Evol. Microbiol.">
        <title>The Global Catalogue of Microorganisms (GCM) 10K type strain sequencing project: providing services to taxonomists for standard genome sequencing and annotation.</title>
        <authorList>
            <consortium name="The Broad Institute Genomics Platform"/>
            <consortium name="The Broad Institute Genome Sequencing Center for Infectious Disease"/>
            <person name="Wu L."/>
            <person name="Ma J."/>
        </authorList>
    </citation>
    <scope>NUCLEOTIDE SEQUENCE [LARGE SCALE GENOMIC DNA]</scope>
    <source>
        <strain evidence="6">CGMCC 1.16305</strain>
    </source>
</reference>
<dbReference type="RefSeq" id="WP_380965702.1">
    <property type="nucleotide sequence ID" value="NZ_JBHTCO010000011.1"/>
</dbReference>
<comment type="subunit">
    <text evidence="4">Homodimer.</text>
</comment>
<proteinExistence type="inferred from homology"/>
<evidence type="ECO:0000256" key="4">
    <source>
        <dbReference type="HAMAP-Rule" id="MF_02217"/>
    </source>
</evidence>
<keyword evidence="4" id="KW-0819">tRNA processing</keyword>
<evidence type="ECO:0000256" key="2">
    <source>
        <dbReference type="ARBA" id="ARBA00022679"/>
    </source>
</evidence>
<evidence type="ECO:0000313" key="6">
    <source>
        <dbReference type="Proteomes" id="UP001596505"/>
    </source>
</evidence>
<evidence type="ECO:0000256" key="3">
    <source>
        <dbReference type="ARBA" id="ARBA00022691"/>
    </source>
</evidence>
<feature type="binding site" evidence="4">
    <location>
        <position position="37"/>
    </location>
    <ligand>
        <name>S-adenosyl-L-methionine</name>
        <dbReference type="ChEBI" id="CHEBI:59789"/>
    </ligand>
</feature>
<gene>
    <name evidence="4" type="primary">trmR</name>
    <name evidence="5" type="ORF">ACFQRG_09720</name>
</gene>
<accession>A0ABW2Q196</accession>
<dbReference type="InterPro" id="IPR029063">
    <property type="entry name" value="SAM-dependent_MTases_sf"/>
</dbReference>
<keyword evidence="2 4" id="KW-0808">Transferase</keyword>
<name>A0ABW2Q196_9BACL</name>
<dbReference type="GO" id="GO:0008168">
    <property type="term" value="F:methyltransferase activity"/>
    <property type="evidence" value="ECO:0007669"/>
    <property type="project" value="UniProtKB-KW"/>
</dbReference>
<dbReference type="InterPro" id="IPR043675">
    <property type="entry name" value="TrmR_methyltr"/>
</dbReference>
<keyword evidence="4" id="KW-0479">Metal-binding</keyword>
<dbReference type="Proteomes" id="UP001596505">
    <property type="component" value="Unassembled WGS sequence"/>
</dbReference>
<protein>
    <recommendedName>
        <fullName evidence="4">tRNA 5-hydroxyuridine methyltransferase</fullName>
        <ecNumber evidence="4">2.1.1.-</ecNumber>
    </recommendedName>
    <alternativeName>
        <fullName evidence="4">ho5U methyltransferase</fullName>
    </alternativeName>
</protein>
<comment type="function">
    <text evidence="4">Catalyzes the methylation of 5-hydroxyuridine (ho5U) to form 5-methoxyuridine (mo5U) at position 34 in tRNAs.</text>
</comment>
<organism evidence="5 6">
    <name type="scientific">Scopulibacillus cellulosilyticus</name>
    <dbReference type="NCBI Taxonomy" id="2665665"/>
    <lineage>
        <taxon>Bacteria</taxon>
        <taxon>Bacillati</taxon>
        <taxon>Bacillota</taxon>
        <taxon>Bacilli</taxon>
        <taxon>Bacillales</taxon>
        <taxon>Sporolactobacillaceae</taxon>
        <taxon>Scopulibacillus</taxon>
    </lineage>
</organism>
<dbReference type="SUPFAM" id="SSF53335">
    <property type="entry name" value="S-adenosyl-L-methionine-dependent methyltransferases"/>
    <property type="match status" value="1"/>
</dbReference>
<dbReference type="EMBL" id="JBHTCO010000011">
    <property type="protein sequence ID" value="MFC7393241.1"/>
    <property type="molecule type" value="Genomic_DNA"/>
</dbReference>
<evidence type="ECO:0000313" key="5">
    <source>
        <dbReference type="EMBL" id="MFC7393241.1"/>
    </source>
</evidence>
<keyword evidence="6" id="KW-1185">Reference proteome</keyword>
<dbReference type="Pfam" id="PF01596">
    <property type="entry name" value="Methyltransf_3"/>
    <property type="match status" value="1"/>
</dbReference>
<dbReference type="PANTHER" id="PTHR10509">
    <property type="entry name" value="O-METHYLTRANSFERASE-RELATED"/>
    <property type="match status" value="1"/>
</dbReference>
<dbReference type="GO" id="GO:0032259">
    <property type="term" value="P:methylation"/>
    <property type="evidence" value="ECO:0007669"/>
    <property type="project" value="UniProtKB-KW"/>
</dbReference>
<dbReference type="PANTHER" id="PTHR10509:SF14">
    <property type="entry name" value="CAFFEOYL-COA O-METHYLTRANSFERASE 3-RELATED"/>
    <property type="match status" value="1"/>
</dbReference>
<comment type="catalytic activity">
    <reaction evidence="4">
        <text>5-hydroxyuridine(34) in tRNA + S-adenosyl-L-methionine = 5-methoxyuridine(34) in tRNA + S-adenosyl-L-homocysteine + H(+)</text>
        <dbReference type="Rhea" id="RHEA:60524"/>
        <dbReference type="Rhea" id="RHEA-COMP:13381"/>
        <dbReference type="Rhea" id="RHEA-COMP:15591"/>
        <dbReference type="ChEBI" id="CHEBI:15378"/>
        <dbReference type="ChEBI" id="CHEBI:57856"/>
        <dbReference type="ChEBI" id="CHEBI:59789"/>
        <dbReference type="ChEBI" id="CHEBI:136877"/>
        <dbReference type="ChEBI" id="CHEBI:143860"/>
    </reaction>
</comment>
<keyword evidence="1 4" id="KW-0489">Methyltransferase</keyword>
<feature type="binding site" evidence="4">
    <location>
        <position position="132"/>
    </location>
    <ligand>
        <name>S-adenosyl-L-methionine</name>
        <dbReference type="ChEBI" id="CHEBI:59789"/>
    </ligand>
</feature>
<sequence>MEDQILSRYAAALAPKNDTPLLDKLEKEARGRQIPIMQPDAMALLQHYIRLIKPKRILEIGTAVGYSAIKMALSSEIAQIYSIEREEEMYREAQANIKSFSLEDRIHVIKGDATKIAEDTGQYAPFDFIFIDAAKGQYQLFFEQYSPFLSQDGLIVTDNVLFRGLAADPERAESKRLRKLAEKINRYNEWLAAHPQFDSVFLTVGDGIAVSARK</sequence>